<accession>A0ABP0YSM3</accession>
<protein>
    <submittedName>
        <fullName evidence="2">Uncharacterized protein</fullName>
    </submittedName>
</protein>
<name>A0ABP0YSM3_9ROSI</name>
<evidence type="ECO:0000313" key="3">
    <source>
        <dbReference type="Proteomes" id="UP001642487"/>
    </source>
</evidence>
<proteinExistence type="predicted"/>
<dbReference type="EMBL" id="OZ021740">
    <property type="protein sequence ID" value="CAK9323522.1"/>
    <property type="molecule type" value="Genomic_DNA"/>
</dbReference>
<feature type="region of interest" description="Disordered" evidence="1">
    <location>
        <begin position="18"/>
        <end position="38"/>
    </location>
</feature>
<evidence type="ECO:0000256" key="1">
    <source>
        <dbReference type="SAM" id="MobiDB-lite"/>
    </source>
</evidence>
<dbReference type="Proteomes" id="UP001642487">
    <property type="component" value="Chromosome 6"/>
</dbReference>
<reference evidence="2 3" key="1">
    <citation type="submission" date="2024-03" db="EMBL/GenBank/DDBJ databases">
        <authorList>
            <person name="Gkanogiannis A."/>
            <person name="Becerra Lopez-Lavalle L."/>
        </authorList>
    </citation>
    <scope>NUCLEOTIDE SEQUENCE [LARGE SCALE GENOMIC DNA]</scope>
</reference>
<organism evidence="2 3">
    <name type="scientific">Citrullus colocynthis</name>
    <name type="common">colocynth</name>
    <dbReference type="NCBI Taxonomy" id="252529"/>
    <lineage>
        <taxon>Eukaryota</taxon>
        <taxon>Viridiplantae</taxon>
        <taxon>Streptophyta</taxon>
        <taxon>Embryophyta</taxon>
        <taxon>Tracheophyta</taxon>
        <taxon>Spermatophyta</taxon>
        <taxon>Magnoliopsida</taxon>
        <taxon>eudicotyledons</taxon>
        <taxon>Gunneridae</taxon>
        <taxon>Pentapetalae</taxon>
        <taxon>rosids</taxon>
        <taxon>fabids</taxon>
        <taxon>Cucurbitales</taxon>
        <taxon>Cucurbitaceae</taxon>
        <taxon>Benincaseae</taxon>
        <taxon>Citrullus</taxon>
    </lineage>
</organism>
<evidence type="ECO:0000313" key="2">
    <source>
        <dbReference type="EMBL" id="CAK9323522.1"/>
    </source>
</evidence>
<gene>
    <name evidence="2" type="ORF">CITCOLO1_LOCUS15707</name>
</gene>
<keyword evidence="3" id="KW-1185">Reference proteome</keyword>
<sequence>MKTMKHDHQNWSMLIQQSLQRAPVPPSARDGGTNIPVPVGQQAFAGKFTAPPAYAYPDHLLVPSGVALKTN</sequence>